<protein>
    <submittedName>
        <fullName evidence="8">S-adenosylhomocysteine deaminase</fullName>
    </submittedName>
</protein>
<dbReference type="GO" id="GO:0016810">
    <property type="term" value="F:hydrolase activity, acting on carbon-nitrogen (but not peptide) bonds"/>
    <property type="evidence" value="ECO:0007669"/>
    <property type="project" value="InterPro"/>
</dbReference>
<dbReference type="KEGG" id="zdf:AN401_18635"/>
<dbReference type="PANTHER" id="PTHR43794">
    <property type="entry name" value="AMINOHYDROLASE SSNA-RELATED"/>
    <property type="match status" value="1"/>
</dbReference>
<dbReference type="EMBL" id="CP012621">
    <property type="protein sequence ID" value="ATG75618.1"/>
    <property type="molecule type" value="Genomic_DNA"/>
</dbReference>
<evidence type="ECO:0000256" key="1">
    <source>
        <dbReference type="ARBA" id="ARBA00006745"/>
    </source>
</evidence>
<dbReference type="Pfam" id="PF01979">
    <property type="entry name" value="Amidohydro_1"/>
    <property type="match status" value="1"/>
</dbReference>
<evidence type="ECO:0000259" key="7">
    <source>
        <dbReference type="Pfam" id="PF22039"/>
    </source>
</evidence>
<gene>
    <name evidence="8" type="ORF">AN401_18635</name>
</gene>
<dbReference type="RefSeq" id="WP_096780191.1">
    <property type="nucleotide sequence ID" value="NZ_CP012621.1"/>
</dbReference>
<evidence type="ECO:0000259" key="6">
    <source>
        <dbReference type="Pfam" id="PF01979"/>
    </source>
</evidence>
<dbReference type="InterPro" id="IPR006680">
    <property type="entry name" value="Amidohydro-rel"/>
</dbReference>
<dbReference type="InterPro" id="IPR054418">
    <property type="entry name" value="MQNX/HUTI_composite_N"/>
</dbReference>
<feature type="domain" description="Amidohydrolase-related" evidence="6">
    <location>
        <begin position="66"/>
        <end position="414"/>
    </location>
</feature>
<organism evidence="8 9">
    <name type="scientific">Zobellella denitrificans</name>
    <dbReference type="NCBI Taxonomy" id="347534"/>
    <lineage>
        <taxon>Bacteria</taxon>
        <taxon>Pseudomonadati</taxon>
        <taxon>Pseudomonadota</taxon>
        <taxon>Gammaproteobacteria</taxon>
        <taxon>Aeromonadales</taxon>
        <taxon>Aeromonadaceae</taxon>
        <taxon>Zobellella</taxon>
    </lineage>
</organism>
<feature type="region of interest" description="Disordered" evidence="5">
    <location>
        <begin position="451"/>
        <end position="472"/>
    </location>
</feature>
<proteinExistence type="inferred from homology"/>
<dbReference type="Gene3D" id="2.30.40.10">
    <property type="entry name" value="Urease, subunit C, domain 1"/>
    <property type="match status" value="1"/>
</dbReference>
<evidence type="ECO:0000256" key="4">
    <source>
        <dbReference type="ARBA" id="ARBA00022833"/>
    </source>
</evidence>
<accession>A0A291HU96</accession>
<dbReference type="Pfam" id="PF22039">
    <property type="entry name" value="HUTI_composite_bact"/>
    <property type="match status" value="1"/>
</dbReference>
<dbReference type="Gene3D" id="3.20.20.140">
    <property type="entry name" value="Metal-dependent hydrolases"/>
    <property type="match status" value="1"/>
</dbReference>
<dbReference type="PANTHER" id="PTHR43794:SF11">
    <property type="entry name" value="AMIDOHYDROLASE-RELATED DOMAIN-CONTAINING PROTEIN"/>
    <property type="match status" value="1"/>
</dbReference>
<dbReference type="InterPro" id="IPR011059">
    <property type="entry name" value="Metal-dep_hydrolase_composite"/>
</dbReference>
<dbReference type="AlphaFoldDB" id="A0A291HU96"/>
<feature type="domain" description="Aminodeoxyfutalosine deaminase/Imidazolonepropionase-like composite" evidence="7">
    <location>
        <begin position="32"/>
        <end position="55"/>
    </location>
</feature>
<evidence type="ECO:0000256" key="2">
    <source>
        <dbReference type="ARBA" id="ARBA00022723"/>
    </source>
</evidence>
<keyword evidence="2" id="KW-0479">Metal-binding</keyword>
<dbReference type="SUPFAM" id="SSF51556">
    <property type="entry name" value="Metallo-dependent hydrolases"/>
    <property type="match status" value="1"/>
</dbReference>
<reference evidence="9" key="1">
    <citation type="submission" date="2015-09" db="EMBL/GenBank/DDBJ databases">
        <authorList>
            <person name="Shao Z."/>
            <person name="Wang L."/>
        </authorList>
    </citation>
    <scope>NUCLEOTIDE SEQUENCE [LARGE SCALE GENOMIC DNA]</scope>
    <source>
        <strain evidence="9">F13-1</strain>
    </source>
</reference>
<evidence type="ECO:0000256" key="5">
    <source>
        <dbReference type="SAM" id="MobiDB-lite"/>
    </source>
</evidence>
<name>A0A291HU96_9GAMM</name>
<dbReference type="Proteomes" id="UP000217763">
    <property type="component" value="Chromosome"/>
</dbReference>
<comment type="similarity">
    <text evidence="1">Belongs to the metallo-dependent hydrolases superfamily. ATZ/TRZ family.</text>
</comment>
<dbReference type="InterPro" id="IPR032466">
    <property type="entry name" value="Metal_Hydrolase"/>
</dbReference>
<sequence>MKTQLNPSQFEQRCLLAPDWLLLADGPVREHAILLDGERFGAVGPLAELQAAHPELAVTALPGKLIMPGFVDTHHHLTQAFGKALVFGEPSEIFRRLWVPMESGLSPDILYLTAKLAALEALRGGFTTVCDAGTRASEGLDAIARATTEAGLRCVLGLVCNDKRGSEELAPGPILARAEQHIAGWQGQPLVTPSLAIPIPEIATDAMLHRVSALCAEAGILFQTHVNEHLVAVERSLEQRGLRPVEHLHRAGALGPQALLAHATLLTPDELMLLRDSDSAVSYNPVASAWKGNAVAQAQLMHSLGIRLGLGTDGTRSDGFRLLDYAEAAQRFAFGLAVGDSSCGGGWPWLEQGTRGGARVLGLNTGEIAPGRAADFLLVDLEVPELLPSWDLCWELVRLANRDQILGVFVAGRLRLWQGWPLDWDARALMREVDEHAKAVVARAPIQKIHPDSGRHRRQWEAQRPGPGGRAS</sequence>
<dbReference type="GO" id="GO:0046872">
    <property type="term" value="F:metal ion binding"/>
    <property type="evidence" value="ECO:0007669"/>
    <property type="project" value="UniProtKB-KW"/>
</dbReference>
<keyword evidence="4" id="KW-0862">Zinc</keyword>
<dbReference type="SUPFAM" id="SSF51338">
    <property type="entry name" value="Composite domain of metallo-dependent hydrolases"/>
    <property type="match status" value="2"/>
</dbReference>
<evidence type="ECO:0000313" key="8">
    <source>
        <dbReference type="EMBL" id="ATG75618.1"/>
    </source>
</evidence>
<evidence type="ECO:0000313" key="9">
    <source>
        <dbReference type="Proteomes" id="UP000217763"/>
    </source>
</evidence>
<evidence type="ECO:0000256" key="3">
    <source>
        <dbReference type="ARBA" id="ARBA00022801"/>
    </source>
</evidence>
<keyword evidence="9" id="KW-1185">Reference proteome</keyword>
<dbReference type="InterPro" id="IPR050287">
    <property type="entry name" value="MTA/SAH_deaminase"/>
</dbReference>
<keyword evidence="3" id="KW-0378">Hydrolase</keyword>